<dbReference type="InterPro" id="IPR016130">
    <property type="entry name" value="Tyr_Pase_AS"/>
</dbReference>
<dbReference type="Pfam" id="PF03162">
    <property type="entry name" value="Y_phosphatase2"/>
    <property type="match status" value="1"/>
</dbReference>
<evidence type="ECO:0000259" key="2">
    <source>
        <dbReference type="PROSITE" id="PS50056"/>
    </source>
</evidence>
<dbReference type="InterPro" id="IPR029021">
    <property type="entry name" value="Prot-tyrosine_phosphatase-like"/>
</dbReference>
<gene>
    <name evidence="3" type="ORF">C6V80_09030</name>
</gene>
<proteinExistence type="inferred from homology"/>
<reference evidence="3" key="1">
    <citation type="submission" date="2019-06" db="EMBL/GenBank/DDBJ databases">
        <title>A comparative analysis of the Nautiliaceae.</title>
        <authorList>
            <person name="Grosche A."/>
            <person name="Smedile F."/>
            <person name="Vetriani C."/>
        </authorList>
    </citation>
    <scope>NUCLEOTIDE SEQUENCE</scope>
    <source>
        <strain evidence="3">TB6</strain>
    </source>
</reference>
<keyword evidence="4" id="KW-1185">Reference proteome</keyword>
<dbReference type="SUPFAM" id="SSF52799">
    <property type="entry name" value="(Phosphotyrosine protein) phosphatases II"/>
    <property type="match status" value="1"/>
</dbReference>
<evidence type="ECO:0000256" key="1">
    <source>
        <dbReference type="ARBA" id="ARBA00009580"/>
    </source>
</evidence>
<protein>
    <recommendedName>
        <fullName evidence="2">Tyrosine specific protein phosphatases domain-containing protein</fullName>
    </recommendedName>
</protein>
<name>A0ABX5TPJ6_9BACT</name>
<dbReference type="PROSITE" id="PS00383">
    <property type="entry name" value="TYR_PHOSPHATASE_1"/>
    <property type="match status" value="1"/>
</dbReference>
<evidence type="ECO:0000313" key="4">
    <source>
        <dbReference type="Proteomes" id="UP000298805"/>
    </source>
</evidence>
<dbReference type="InterPro" id="IPR000387">
    <property type="entry name" value="Tyr_Pase_dom"/>
</dbReference>
<evidence type="ECO:0000313" key="3">
    <source>
        <dbReference type="EMBL" id="QCI29097.1"/>
    </source>
</evidence>
<feature type="domain" description="Tyrosine specific protein phosphatases" evidence="2">
    <location>
        <begin position="95"/>
        <end position="131"/>
    </location>
</feature>
<dbReference type="Proteomes" id="UP000298805">
    <property type="component" value="Chromosome"/>
</dbReference>
<dbReference type="InterPro" id="IPR004861">
    <property type="entry name" value="Siw14-like"/>
</dbReference>
<dbReference type="PANTHER" id="PTHR31126">
    <property type="entry name" value="TYROSINE-PROTEIN PHOSPHATASE"/>
    <property type="match status" value="1"/>
</dbReference>
<accession>A0ABX5TPJ6</accession>
<comment type="similarity">
    <text evidence="1">Belongs to the protein-tyrosine phosphatase family.</text>
</comment>
<dbReference type="Gene3D" id="3.90.190.10">
    <property type="entry name" value="Protein tyrosine phosphatase superfamily"/>
    <property type="match status" value="1"/>
</dbReference>
<dbReference type="PANTHER" id="PTHR31126:SF72">
    <property type="entry name" value="DUAL SPECIFICITY PROTEIN PHOSPHATASE TPBA"/>
    <property type="match status" value="1"/>
</dbReference>
<organism evidence="3 4">
    <name type="scientific">Caminibacter pacificus</name>
    <dbReference type="NCBI Taxonomy" id="1424653"/>
    <lineage>
        <taxon>Bacteria</taxon>
        <taxon>Pseudomonadati</taxon>
        <taxon>Campylobacterota</taxon>
        <taxon>Epsilonproteobacteria</taxon>
        <taxon>Nautiliales</taxon>
        <taxon>Nautiliaceae</taxon>
        <taxon>Caminibacter</taxon>
    </lineage>
</organism>
<sequence length="204" mass="24545">MLREFLKVITEEHNILNLFWFNFHEVDEGVYRSAQLTPWRLKKIIKKYGIKTIINLRGNNKNYLYKREKEICEEMGVEYYTVALLSRSPERIKKHELEKLIHILKTAKKPILFHCKAGADRTGFVAVLWHILNGRDKKWAIDKELRLKYLYLPWSKAGKIKRVFELYDGKSDFVEWFDKNREKFKEFKSSKLGDFISDKVLRKE</sequence>
<dbReference type="EMBL" id="CP027432">
    <property type="protein sequence ID" value="QCI29097.1"/>
    <property type="molecule type" value="Genomic_DNA"/>
</dbReference>
<dbReference type="PROSITE" id="PS50056">
    <property type="entry name" value="TYR_PHOSPHATASE_2"/>
    <property type="match status" value="1"/>
</dbReference>